<dbReference type="PANTHER" id="PTHR12652:SF23">
    <property type="entry name" value="MICROBODY (PEROXISOME) PROLIFERATION PROTEIN PEROXIN 11B (EUROFUNG)"/>
    <property type="match status" value="1"/>
</dbReference>
<dbReference type="AlphaFoldDB" id="A0A1L9R5R5"/>
<feature type="transmembrane region" description="Helical" evidence="6">
    <location>
        <begin position="66"/>
        <end position="83"/>
    </location>
</feature>
<feature type="region of interest" description="Disordered" evidence="5">
    <location>
        <begin position="162"/>
        <end position="183"/>
    </location>
</feature>
<feature type="compositionally biased region" description="Basic residues" evidence="5">
    <location>
        <begin position="162"/>
        <end position="171"/>
    </location>
</feature>
<evidence type="ECO:0000256" key="4">
    <source>
        <dbReference type="ARBA" id="ARBA00046271"/>
    </source>
</evidence>
<protein>
    <recommendedName>
        <fullName evidence="9">PEX11 domain protein</fullName>
    </recommendedName>
</protein>
<name>A0A1L9R5R5_ASPWE</name>
<evidence type="ECO:0000256" key="6">
    <source>
        <dbReference type="SAM" id="Phobius"/>
    </source>
</evidence>
<keyword evidence="2 6" id="KW-0472">Membrane</keyword>
<feature type="transmembrane region" description="Helical" evidence="6">
    <location>
        <begin position="137"/>
        <end position="156"/>
    </location>
</feature>
<evidence type="ECO:0000256" key="2">
    <source>
        <dbReference type="ARBA" id="ARBA00023136"/>
    </source>
</evidence>
<sequence length="239" mass="26466">MAQSTAPPSPSLIRQFANFTRSGAGLEKTLRFVQSLAQIVVEVAVESATVSRWSIAKSQLALTRRYFRFFSFIDCFLNVFTLLGGKGSGNAILTLLELGKWSCLGMYIFLEDVTILHAMNIWTVPWNGPVLVEAYKLWFYAISFSLMGSIWALLFSSSKSRNSKSRQSKKSKLSEKSSPSKAASSTAPLMRRIVVDGCDLLIPGVFLGWIDVSNVVIGMTMVVSTLVSSRDIWIKAQMQ</sequence>
<keyword evidence="6" id="KW-0812">Transmembrane</keyword>
<dbReference type="GO" id="GO:0005778">
    <property type="term" value="C:peroxisomal membrane"/>
    <property type="evidence" value="ECO:0007669"/>
    <property type="project" value="UniProtKB-SubCell"/>
</dbReference>
<evidence type="ECO:0000256" key="5">
    <source>
        <dbReference type="SAM" id="MobiDB-lite"/>
    </source>
</evidence>
<dbReference type="RefSeq" id="XP_040683900.1">
    <property type="nucleotide sequence ID" value="XM_040829036.1"/>
</dbReference>
<organism evidence="7 8">
    <name type="scientific">Aspergillus wentii DTO 134E9</name>
    <dbReference type="NCBI Taxonomy" id="1073089"/>
    <lineage>
        <taxon>Eukaryota</taxon>
        <taxon>Fungi</taxon>
        <taxon>Dikarya</taxon>
        <taxon>Ascomycota</taxon>
        <taxon>Pezizomycotina</taxon>
        <taxon>Eurotiomycetes</taxon>
        <taxon>Eurotiomycetidae</taxon>
        <taxon>Eurotiales</taxon>
        <taxon>Aspergillaceae</taxon>
        <taxon>Aspergillus</taxon>
        <taxon>Aspergillus subgen. Cremei</taxon>
    </lineage>
</organism>
<dbReference type="InterPro" id="IPR008733">
    <property type="entry name" value="PEX11"/>
</dbReference>
<accession>A0A1L9R5R5</accession>
<gene>
    <name evidence="7" type="ORF">ASPWEDRAFT_120991</name>
</gene>
<dbReference type="GeneID" id="63744884"/>
<evidence type="ECO:0000256" key="3">
    <source>
        <dbReference type="ARBA" id="ARBA00023140"/>
    </source>
</evidence>
<evidence type="ECO:0000313" key="7">
    <source>
        <dbReference type="EMBL" id="OJJ30223.1"/>
    </source>
</evidence>
<dbReference type="GO" id="GO:0016559">
    <property type="term" value="P:peroxisome fission"/>
    <property type="evidence" value="ECO:0007669"/>
    <property type="project" value="InterPro"/>
</dbReference>
<keyword evidence="1" id="KW-0962">Peroxisome biogenesis</keyword>
<keyword evidence="6" id="KW-1133">Transmembrane helix</keyword>
<dbReference type="EMBL" id="KV878217">
    <property type="protein sequence ID" value="OJJ30223.1"/>
    <property type="molecule type" value="Genomic_DNA"/>
</dbReference>
<dbReference type="Proteomes" id="UP000184383">
    <property type="component" value="Unassembled WGS sequence"/>
</dbReference>
<proteinExistence type="predicted"/>
<comment type="subcellular location">
    <subcellularLocation>
        <location evidence="4">Peroxisome membrane</location>
    </subcellularLocation>
</comment>
<dbReference type="PANTHER" id="PTHR12652">
    <property type="entry name" value="PEROXISOMAL BIOGENESIS FACTOR 11"/>
    <property type="match status" value="1"/>
</dbReference>
<keyword evidence="8" id="KW-1185">Reference proteome</keyword>
<reference evidence="8" key="1">
    <citation type="journal article" date="2017" name="Genome Biol.">
        <title>Comparative genomics reveals high biological diversity and specific adaptations in the industrially and medically important fungal genus Aspergillus.</title>
        <authorList>
            <person name="de Vries R.P."/>
            <person name="Riley R."/>
            <person name="Wiebenga A."/>
            <person name="Aguilar-Osorio G."/>
            <person name="Amillis S."/>
            <person name="Uchima C.A."/>
            <person name="Anderluh G."/>
            <person name="Asadollahi M."/>
            <person name="Askin M."/>
            <person name="Barry K."/>
            <person name="Battaglia E."/>
            <person name="Bayram O."/>
            <person name="Benocci T."/>
            <person name="Braus-Stromeyer S.A."/>
            <person name="Caldana C."/>
            <person name="Canovas D."/>
            <person name="Cerqueira G.C."/>
            <person name="Chen F."/>
            <person name="Chen W."/>
            <person name="Choi C."/>
            <person name="Clum A."/>
            <person name="Dos Santos R.A."/>
            <person name="Damasio A.R."/>
            <person name="Diallinas G."/>
            <person name="Emri T."/>
            <person name="Fekete E."/>
            <person name="Flipphi M."/>
            <person name="Freyberg S."/>
            <person name="Gallo A."/>
            <person name="Gournas C."/>
            <person name="Habgood R."/>
            <person name="Hainaut M."/>
            <person name="Harispe M.L."/>
            <person name="Henrissat B."/>
            <person name="Hilden K.S."/>
            <person name="Hope R."/>
            <person name="Hossain A."/>
            <person name="Karabika E."/>
            <person name="Karaffa L."/>
            <person name="Karanyi Z."/>
            <person name="Krasevec N."/>
            <person name="Kuo A."/>
            <person name="Kusch H."/>
            <person name="LaButti K."/>
            <person name="Lagendijk E.L."/>
            <person name="Lapidus A."/>
            <person name="Levasseur A."/>
            <person name="Lindquist E."/>
            <person name="Lipzen A."/>
            <person name="Logrieco A.F."/>
            <person name="MacCabe A."/>
            <person name="Maekelae M.R."/>
            <person name="Malavazi I."/>
            <person name="Melin P."/>
            <person name="Meyer V."/>
            <person name="Mielnichuk N."/>
            <person name="Miskei M."/>
            <person name="Molnar A.P."/>
            <person name="Mule G."/>
            <person name="Ngan C.Y."/>
            <person name="Orejas M."/>
            <person name="Orosz E."/>
            <person name="Ouedraogo J.P."/>
            <person name="Overkamp K.M."/>
            <person name="Park H.-S."/>
            <person name="Perrone G."/>
            <person name="Piumi F."/>
            <person name="Punt P.J."/>
            <person name="Ram A.F."/>
            <person name="Ramon A."/>
            <person name="Rauscher S."/>
            <person name="Record E."/>
            <person name="Riano-Pachon D.M."/>
            <person name="Robert V."/>
            <person name="Roehrig J."/>
            <person name="Ruller R."/>
            <person name="Salamov A."/>
            <person name="Salih N.S."/>
            <person name="Samson R.A."/>
            <person name="Sandor E."/>
            <person name="Sanguinetti M."/>
            <person name="Schuetze T."/>
            <person name="Sepcic K."/>
            <person name="Shelest E."/>
            <person name="Sherlock G."/>
            <person name="Sophianopoulou V."/>
            <person name="Squina F.M."/>
            <person name="Sun H."/>
            <person name="Susca A."/>
            <person name="Todd R.B."/>
            <person name="Tsang A."/>
            <person name="Unkles S.E."/>
            <person name="van de Wiele N."/>
            <person name="van Rossen-Uffink D."/>
            <person name="Oliveira J.V."/>
            <person name="Vesth T.C."/>
            <person name="Visser J."/>
            <person name="Yu J.-H."/>
            <person name="Zhou M."/>
            <person name="Andersen M.R."/>
            <person name="Archer D.B."/>
            <person name="Baker S.E."/>
            <person name="Benoit I."/>
            <person name="Brakhage A.A."/>
            <person name="Braus G.H."/>
            <person name="Fischer R."/>
            <person name="Frisvad J.C."/>
            <person name="Goldman G.H."/>
            <person name="Houbraken J."/>
            <person name="Oakley B."/>
            <person name="Pocsi I."/>
            <person name="Scazzocchio C."/>
            <person name="Seiboth B."/>
            <person name="vanKuyk P.A."/>
            <person name="Wortman J."/>
            <person name="Dyer P.S."/>
            <person name="Grigoriev I.V."/>
        </authorList>
    </citation>
    <scope>NUCLEOTIDE SEQUENCE [LARGE SCALE GENOMIC DNA]</scope>
    <source>
        <strain evidence="8">DTO 134E9</strain>
    </source>
</reference>
<keyword evidence="3" id="KW-0576">Peroxisome</keyword>
<evidence type="ECO:0000313" key="8">
    <source>
        <dbReference type="Proteomes" id="UP000184383"/>
    </source>
</evidence>
<evidence type="ECO:0008006" key="9">
    <source>
        <dbReference type="Google" id="ProtNLM"/>
    </source>
</evidence>
<dbReference type="Pfam" id="PF05648">
    <property type="entry name" value="PEX11"/>
    <property type="match status" value="1"/>
</dbReference>
<dbReference type="OrthoDB" id="3636394at2759"/>
<evidence type="ECO:0000256" key="1">
    <source>
        <dbReference type="ARBA" id="ARBA00022593"/>
    </source>
</evidence>
<dbReference type="VEuPathDB" id="FungiDB:ASPWEDRAFT_120991"/>